<dbReference type="OrthoDB" id="950503at2"/>
<proteinExistence type="predicted"/>
<dbReference type="Proteomes" id="UP000294535">
    <property type="component" value="Unassembled WGS sequence"/>
</dbReference>
<evidence type="ECO:0000313" key="2">
    <source>
        <dbReference type="Proteomes" id="UP000294535"/>
    </source>
</evidence>
<comment type="caution">
    <text evidence="1">The sequence shown here is derived from an EMBL/GenBank/DDBJ whole genome shotgun (WGS) entry which is preliminary data.</text>
</comment>
<reference evidence="1 2" key="1">
    <citation type="submission" date="2019-03" db="EMBL/GenBank/DDBJ databases">
        <title>Genomic Encyclopedia of Type Strains, Phase III (KMG-III): the genomes of soil and plant-associated and newly described type strains.</title>
        <authorList>
            <person name="Whitman W."/>
        </authorList>
    </citation>
    <scope>NUCLEOTIDE SEQUENCE [LARGE SCALE GENOMIC DNA]</scope>
    <source>
        <strain evidence="1 2">CECT 8446</strain>
    </source>
</reference>
<keyword evidence="2" id="KW-1185">Reference proteome</keyword>
<gene>
    <name evidence="1" type="ORF">DFQ04_3494</name>
</gene>
<evidence type="ECO:0000313" key="1">
    <source>
        <dbReference type="EMBL" id="TDQ13770.1"/>
    </source>
</evidence>
<accession>A0A4R6T0J8</accession>
<protein>
    <submittedName>
        <fullName evidence="1">Uncharacterized protein</fullName>
    </submittedName>
</protein>
<sequence>MRKAVAILLLFCFAIYHFGYYAFYFSANYSLENSWKDQIYGDDLAGLEERLMEIPLAAPYMANQEEFQATNTRFEKDGKYFRAIKQRYQNDTLQVIYVPDTARRVLESSVKQWISSIVTDELPQDQGGKISLKLFAKDYLESDMFKFETSDRSSYEIQIGFIFSTYMSPYFTIDGPPPQFS</sequence>
<dbReference type="RefSeq" id="WP_133558161.1">
    <property type="nucleotide sequence ID" value="NZ_SNYF01000010.1"/>
</dbReference>
<organism evidence="1 2">
    <name type="scientific">Algoriphagus boseongensis</name>
    <dbReference type="NCBI Taxonomy" id="1442587"/>
    <lineage>
        <taxon>Bacteria</taxon>
        <taxon>Pseudomonadati</taxon>
        <taxon>Bacteroidota</taxon>
        <taxon>Cytophagia</taxon>
        <taxon>Cytophagales</taxon>
        <taxon>Cyclobacteriaceae</taxon>
        <taxon>Algoriphagus</taxon>
    </lineage>
</organism>
<name>A0A4R6T0J8_9BACT</name>
<dbReference type="AlphaFoldDB" id="A0A4R6T0J8"/>
<dbReference type="EMBL" id="SNYF01000010">
    <property type="protein sequence ID" value="TDQ13770.1"/>
    <property type="molecule type" value="Genomic_DNA"/>
</dbReference>